<accession>A0A6J8DZ49</accession>
<evidence type="ECO:0000313" key="4">
    <source>
        <dbReference type="EMBL" id="CAC5413038.1"/>
    </source>
</evidence>
<dbReference type="OrthoDB" id="6057838at2759"/>
<feature type="transmembrane region" description="Helical" evidence="2">
    <location>
        <begin position="65"/>
        <end position="85"/>
    </location>
</feature>
<keyword evidence="2" id="KW-0472">Membrane</keyword>
<evidence type="ECO:0000256" key="1">
    <source>
        <dbReference type="SAM" id="MobiDB-lite"/>
    </source>
</evidence>
<sequence length="278" mass="30840">MVERKEVLSLLVLTVTNTVECARSSTCMALDGSYWSSCYYGCCGNSTFNGYGTIPCCQNEDPPQYSYLLLAIGLLIPCAICLMVLRRTGERCRRPVHVSRSRREENLRGNMPGYGGRRLMVTTIADLLMSSRDHHRNRCDSTADIITPPAYEDVVKESNDEYLPPAYSEVLKMDSECPNRGPNPLYQMSQSHPHYHSNYQTSDETAVHGPSSSIDNLDNRDNHISISVEHISTEGTGVNVISESSFDNLGFSPESSGQVNRCTLSQSSETTTDNQNST</sequence>
<name>A0A6J8DZ49_MYTCO</name>
<keyword evidence="2" id="KW-0812">Transmembrane</keyword>
<evidence type="ECO:0000313" key="5">
    <source>
        <dbReference type="Proteomes" id="UP000507470"/>
    </source>
</evidence>
<dbReference type="Proteomes" id="UP000507470">
    <property type="component" value="Unassembled WGS sequence"/>
</dbReference>
<feature type="region of interest" description="Disordered" evidence="1">
    <location>
        <begin position="249"/>
        <end position="278"/>
    </location>
</feature>
<evidence type="ECO:0000256" key="2">
    <source>
        <dbReference type="SAM" id="Phobius"/>
    </source>
</evidence>
<organism evidence="4 5">
    <name type="scientific">Mytilus coruscus</name>
    <name type="common">Sea mussel</name>
    <dbReference type="NCBI Taxonomy" id="42192"/>
    <lineage>
        <taxon>Eukaryota</taxon>
        <taxon>Metazoa</taxon>
        <taxon>Spiralia</taxon>
        <taxon>Lophotrochozoa</taxon>
        <taxon>Mollusca</taxon>
        <taxon>Bivalvia</taxon>
        <taxon>Autobranchia</taxon>
        <taxon>Pteriomorphia</taxon>
        <taxon>Mytilida</taxon>
        <taxon>Mytiloidea</taxon>
        <taxon>Mytilidae</taxon>
        <taxon>Mytilinae</taxon>
        <taxon>Mytilus</taxon>
    </lineage>
</organism>
<gene>
    <name evidence="4" type="ORF">MCOR_45986</name>
</gene>
<proteinExistence type="predicted"/>
<keyword evidence="2" id="KW-1133">Transmembrane helix</keyword>
<feature type="signal peptide" evidence="3">
    <location>
        <begin position="1"/>
        <end position="21"/>
    </location>
</feature>
<reference evidence="4 5" key="1">
    <citation type="submission" date="2020-06" db="EMBL/GenBank/DDBJ databases">
        <authorList>
            <person name="Li R."/>
            <person name="Bekaert M."/>
        </authorList>
    </citation>
    <scope>NUCLEOTIDE SEQUENCE [LARGE SCALE GENOMIC DNA]</scope>
    <source>
        <strain evidence="5">wild</strain>
    </source>
</reference>
<protein>
    <submittedName>
        <fullName evidence="4">Uncharacterized protein</fullName>
    </submittedName>
</protein>
<dbReference type="AlphaFoldDB" id="A0A6J8DZ49"/>
<keyword evidence="5" id="KW-1185">Reference proteome</keyword>
<keyword evidence="3" id="KW-0732">Signal</keyword>
<dbReference type="EMBL" id="CACVKT020008119">
    <property type="protein sequence ID" value="CAC5413038.1"/>
    <property type="molecule type" value="Genomic_DNA"/>
</dbReference>
<feature type="compositionally biased region" description="Polar residues" evidence="1">
    <location>
        <begin position="189"/>
        <end position="216"/>
    </location>
</feature>
<evidence type="ECO:0000256" key="3">
    <source>
        <dbReference type="SAM" id="SignalP"/>
    </source>
</evidence>
<feature type="chain" id="PRO_5027024414" evidence="3">
    <location>
        <begin position="22"/>
        <end position="278"/>
    </location>
</feature>
<feature type="region of interest" description="Disordered" evidence="1">
    <location>
        <begin position="189"/>
        <end position="219"/>
    </location>
</feature>